<dbReference type="STRING" id="1137284.GCA_001418205_01600"/>
<protein>
    <submittedName>
        <fullName evidence="1">Uncharacterized protein</fullName>
    </submittedName>
</protein>
<proteinExistence type="predicted"/>
<reference evidence="2" key="1">
    <citation type="submission" date="2015-08" db="EMBL/GenBank/DDBJ databases">
        <authorList>
            <person name="Varghese N."/>
        </authorList>
    </citation>
    <scope>NUCLEOTIDE SEQUENCE [LARGE SCALE GENOMIC DNA]</scope>
    <source>
        <strain evidence="2">JCM 18476</strain>
    </source>
</reference>
<organism evidence="1 2">
    <name type="scientific">Marinomonas fungiae</name>
    <dbReference type="NCBI Taxonomy" id="1137284"/>
    <lineage>
        <taxon>Bacteria</taxon>
        <taxon>Pseudomonadati</taxon>
        <taxon>Pseudomonadota</taxon>
        <taxon>Gammaproteobacteria</taxon>
        <taxon>Oceanospirillales</taxon>
        <taxon>Oceanospirillaceae</taxon>
        <taxon>Marinomonas</taxon>
    </lineage>
</organism>
<dbReference type="AlphaFoldDB" id="A0A0K6IKW7"/>
<evidence type="ECO:0000313" key="2">
    <source>
        <dbReference type="Proteomes" id="UP000182769"/>
    </source>
</evidence>
<dbReference type="Proteomes" id="UP000182769">
    <property type="component" value="Unassembled WGS sequence"/>
</dbReference>
<name>A0A0K6IKW7_9GAMM</name>
<evidence type="ECO:0000313" key="1">
    <source>
        <dbReference type="EMBL" id="CUB03749.1"/>
    </source>
</evidence>
<keyword evidence="2" id="KW-1185">Reference proteome</keyword>
<accession>A0A0K6IKW7</accession>
<gene>
    <name evidence="1" type="ORF">Ga0061065_104180</name>
</gene>
<dbReference type="EMBL" id="CYHG01000004">
    <property type="protein sequence ID" value="CUB03749.1"/>
    <property type="molecule type" value="Genomic_DNA"/>
</dbReference>
<sequence>MQFNSLAQRLCFVPQLRPFPCKEHANQTHVTTCRTALRAGTYGLYGPISSGNLVAFSATIRCYPSFVGVGASMQFNSLAQCLASFLSFNTSARIKRMESLRKYGWVGLCTTRLHSGSKLITQIINRQYLDHRTLVTTSEMD</sequence>